<dbReference type="KEGG" id="bbel:109467784"/>
<dbReference type="AlphaFoldDB" id="A0A6P4YVW8"/>
<organism evidence="2 3">
    <name type="scientific">Branchiostoma belcheri</name>
    <name type="common">Amphioxus</name>
    <dbReference type="NCBI Taxonomy" id="7741"/>
    <lineage>
        <taxon>Eukaryota</taxon>
        <taxon>Metazoa</taxon>
        <taxon>Chordata</taxon>
        <taxon>Cephalochordata</taxon>
        <taxon>Leptocardii</taxon>
        <taxon>Amphioxiformes</taxon>
        <taxon>Branchiostomatidae</taxon>
        <taxon>Branchiostoma</taxon>
    </lineage>
</organism>
<dbReference type="SMART" id="SM00195">
    <property type="entry name" value="DSPc"/>
    <property type="match status" value="1"/>
</dbReference>
<reference evidence="3" key="1">
    <citation type="submission" date="2025-08" db="UniProtKB">
        <authorList>
            <consortium name="RefSeq"/>
        </authorList>
    </citation>
    <scope>IDENTIFICATION</scope>
    <source>
        <tissue evidence="3">Gonad</tissue>
    </source>
</reference>
<dbReference type="CDD" id="cd14517">
    <property type="entry name" value="DSP_STYXL1"/>
    <property type="match status" value="1"/>
</dbReference>
<dbReference type="SUPFAM" id="SSF52821">
    <property type="entry name" value="Rhodanese/Cell cycle control phosphatase"/>
    <property type="match status" value="1"/>
</dbReference>
<dbReference type="SUPFAM" id="SSF52799">
    <property type="entry name" value="(Phosphotyrosine protein) phosphatases II"/>
    <property type="match status" value="1"/>
</dbReference>
<gene>
    <name evidence="3" type="primary">LOC109467784</name>
</gene>
<dbReference type="FunFam" id="3.90.190.10:FF:000082">
    <property type="entry name" value="Serine/threonine/tyrosine-interacting-like protein 1"/>
    <property type="match status" value="1"/>
</dbReference>
<dbReference type="Proteomes" id="UP000515135">
    <property type="component" value="Unplaced"/>
</dbReference>
<sequence length="304" mass="34378">MPLSAGLVLCEPTELYNILNQSTVFPCLSDPNYLLLLDARSSEDYAVSHVLTSKKAWCKNGEYLVPYDSEIECKTHCVVYDSHTRSLKDTGDAIACATVLANSGSKNPVKVLRGGYEDFSALYPFLRTQKIIYMPQELDDLMVWPCEVLPGLLYVANYEQACTAVILKELKCKGYINVSTEPDPSFPGRKNPEVLRIVAEDSPDTDLLSHFEEACAFIDKQKKLDHAVLVFDTRGISRNICIALAYLMHVYRWPLKDAYKHMLGCKHNISPNMGFIRQLGQWEEKLIGANVTSINERNCHSWMR</sequence>
<dbReference type="PANTHER" id="PTHR46659">
    <property type="entry name" value="SERINE/THREONINE/TYROSINE-INTERACTING-LIKE PROTEIN 1"/>
    <property type="match status" value="1"/>
</dbReference>
<dbReference type="InterPro" id="IPR036873">
    <property type="entry name" value="Rhodanese-like_dom_sf"/>
</dbReference>
<dbReference type="GO" id="GO:0019903">
    <property type="term" value="F:protein phosphatase binding"/>
    <property type="evidence" value="ECO:0007669"/>
    <property type="project" value="TreeGrafter"/>
</dbReference>
<dbReference type="InterPro" id="IPR020422">
    <property type="entry name" value="TYR_PHOSPHATASE_DUAL_dom"/>
</dbReference>
<accession>A0A6P4YVW8</accession>
<feature type="domain" description="Tyrosine-protein phosphatase" evidence="1">
    <location>
        <begin position="144"/>
        <end position="288"/>
    </location>
</feature>
<evidence type="ECO:0000313" key="3">
    <source>
        <dbReference type="RefSeq" id="XP_019621396.1"/>
    </source>
</evidence>
<name>A0A6P4YVW8_BRABE</name>
<dbReference type="InterPro" id="IPR029021">
    <property type="entry name" value="Prot-tyrosine_phosphatase-like"/>
</dbReference>
<dbReference type="PROSITE" id="PS50054">
    <property type="entry name" value="TYR_PHOSPHATASE_DUAL"/>
    <property type="match status" value="1"/>
</dbReference>
<dbReference type="Gene3D" id="3.40.250.10">
    <property type="entry name" value="Rhodanese-like domain"/>
    <property type="match status" value="1"/>
</dbReference>
<dbReference type="GO" id="GO:0005739">
    <property type="term" value="C:mitochondrion"/>
    <property type="evidence" value="ECO:0007669"/>
    <property type="project" value="TreeGrafter"/>
</dbReference>
<dbReference type="InterPro" id="IPR053272">
    <property type="entry name" value="STY_interacting-like"/>
</dbReference>
<keyword evidence="2" id="KW-1185">Reference proteome</keyword>
<dbReference type="GO" id="GO:0062030">
    <property type="term" value="P:negative regulation of stress granule assembly"/>
    <property type="evidence" value="ECO:0007669"/>
    <property type="project" value="TreeGrafter"/>
</dbReference>
<dbReference type="InterPro" id="IPR000340">
    <property type="entry name" value="Dual-sp_phosphatase_cat-dom"/>
</dbReference>
<dbReference type="OrthoDB" id="10252009at2759"/>
<dbReference type="Pfam" id="PF00782">
    <property type="entry name" value="DSPc"/>
    <property type="match status" value="1"/>
</dbReference>
<dbReference type="GO" id="GO:0001691">
    <property type="term" value="F:pseudophosphatase activity"/>
    <property type="evidence" value="ECO:0007669"/>
    <property type="project" value="TreeGrafter"/>
</dbReference>
<dbReference type="PANTHER" id="PTHR46659:SF1">
    <property type="entry name" value="SERINE_THREONINE_TYROSINE-INTERACTING-LIKE PROTEIN 1"/>
    <property type="match status" value="1"/>
</dbReference>
<dbReference type="SMART" id="SM00450">
    <property type="entry name" value="RHOD"/>
    <property type="match status" value="1"/>
</dbReference>
<dbReference type="Gene3D" id="3.90.190.10">
    <property type="entry name" value="Protein tyrosine phosphatase superfamily"/>
    <property type="match status" value="1"/>
</dbReference>
<proteinExistence type="predicted"/>
<dbReference type="Pfam" id="PF00581">
    <property type="entry name" value="Rhodanese"/>
    <property type="match status" value="1"/>
</dbReference>
<evidence type="ECO:0000259" key="1">
    <source>
        <dbReference type="PROSITE" id="PS50054"/>
    </source>
</evidence>
<dbReference type="GO" id="GO:2001244">
    <property type="term" value="P:positive regulation of intrinsic apoptotic signaling pathway"/>
    <property type="evidence" value="ECO:0007669"/>
    <property type="project" value="TreeGrafter"/>
</dbReference>
<evidence type="ECO:0000313" key="2">
    <source>
        <dbReference type="Proteomes" id="UP000515135"/>
    </source>
</evidence>
<protein>
    <submittedName>
        <fullName evidence="3">Serine/threonine/tyrosine-interacting-like protein 1</fullName>
    </submittedName>
</protein>
<dbReference type="GeneID" id="109467784"/>
<dbReference type="InterPro" id="IPR001763">
    <property type="entry name" value="Rhodanese-like_dom"/>
</dbReference>
<dbReference type="RefSeq" id="XP_019621396.1">
    <property type="nucleotide sequence ID" value="XM_019765837.1"/>
</dbReference>
<dbReference type="GO" id="GO:0004864">
    <property type="term" value="F:protein phosphatase inhibitor activity"/>
    <property type="evidence" value="ECO:0007669"/>
    <property type="project" value="TreeGrafter"/>
</dbReference>